<dbReference type="EMBL" id="JAQIZZ010000003">
    <property type="protein sequence ID" value="KAJ5546991.1"/>
    <property type="molecule type" value="Genomic_DNA"/>
</dbReference>
<proteinExistence type="inferred from homology"/>
<dbReference type="SUPFAM" id="SSF56784">
    <property type="entry name" value="HAD-like"/>
    <property type="match status" value="1"/>
</dbReference>
<evidence type="ECO:0000313" key="3">
    <source>
        <dbReference type="EMBL" id="KAJ5546991.1"/>
    </source>
</evidence>
<keyword evidence="4" id="KW-1185">Reference proteome</keyword>
<keyword evidence="2" id="KW-0378">Hydrolase</keyword>
<comment type="similarity">
    <text evidence="1">Belongs to the HAD-like hydrolase superfamily. S-2-haloalkanoic acid dehalogenase family.</text>
</comment>
<dbReference type="NCBIfam" id="TIGR01493">
    <property type="entry name" value="HAD-SF-IA-v2"/>
    <property type="match status" value="1"/>
</dbReference>
<dbReference type="Gene3D" id="3.40.50.1000">
    <property type="entry name" value="HAD superfamily/HAD-like"/>
    <property type="match status" value="1"/>
</dbReference>
<gene>
    <name evidence="3" type="ORF">N7494_004576</name>
</gene>
<organism evidence="3 4">
    <name type="scientific">Penicillium frequentans</name>
    <dbReference type="NCBI Taxonomy" id="3151616"/>
    <lineage>
        <taxon>Eukaryota</taxon>
        <taxon>Fungi</taxon>
        <taxon>Dikarya</taxon>
        <taxon>Ascomycota</taxon>
        <taxon>Pezizomycotina</taxon>
        <taxon>Eurotiomycetes</taxon>
        <taxon>Eurotiomycetidae</taxon>
        <taxon>Eurotiales</taxon>
        <taxon>Aspergillaceae</taxon>
        <taxon>Penicillium</taxon>
    </lineage>
</organism>
<accession>A0AAD6GII3</accession>
<comment type="caution">
    <text evidence="3">The sequence shown here is derived from an EMBL/GenBank/DDBJ whole genome shotgun (WGS) entry which is preliminary data.</text>
</comment>
<dbReference type="NCBIfam" id="TIGR01428">
    <property type="entry name" value="HAD_type_II"/>
    <property type="match status" value="1"/>
</dbReference>
<evidence type="ECO:0000256" key="1">
    <source>
        <dbReference type="ARBA" id="ARBA00008106"/>
    </source>
</evidence>
<evidence type="ECO:0000256" key="2">
    <source>
        <dbReference type="ARBA" id="ARBA00022801"/>
    </source>
</evidence>
<dbReference type="InterPro" id="IPR023214">
    <property type="entry name" value="HAD_sf"/>
</dbReference>
<dbReference type="AlphaFoldDB" id="A0AAD6GII3"/>
<dbReference type="InterPro" id="IPR006439">
    <property type="entry name" value="HAD-SF_hydro_IA"/>
</dbReference>
<dbReference type="InterPro" id="IPR023198">
    <property type="entry name" value="PGP-like_dom2"/>
</dbReference>
<dbReference type="Pfam" id="PF00702">
    <property type="entry name" value="Hydrolase"/>
    <property type="match status" value="1"/>
</dbReference>
<evidence type="ECO:0000313" key="4">
    <source>
        <dbReference type="Proteomes" id="UP001220324"/>
    </source>
</evidence>
<evidence type="ECO:0008006" key="5">
    <source>
        <dbReference type="Google" id="ProtNLM"/>
    </source>
</evidence>
<dbReference type="PANTHER" id="PTHR43316">
    <property type="entry name" value="HYDROLASE, HALOACID DELAHOGENASE-RELATED"/>
    <property type="match status" value="1"/>
</dbReference>
<dbReference type="InterPro" id="IPR051540">
    <property type="entry name" value="S-2-haloacid_dehalogenase"/>
</dbReference>
<dbReference type="PRINTS" id="PR00413">
    <property type="entry name" value="HADHALOGNASE"/>
</dbReference>
<name>A0AAD6GII3_9EURO</name>
<dbReference type="GO" id="GO:0019120">
    <property type="term" value="F:hydrolase activity, acting on acid halide bonds, in C-halide compounds"/>
    <property type="evidence" value="ECO:0007669"/>
    <property type="project" value="InterPro"/>
</dbReference>
<dbReference type="PANTHER" id="PTHR43316:SF3">
    <property type="entry name" value="HALOACID DEHALOGENASE, TYPE II (AFU_ORTHOLOGUE AFUA_2G07750)-RELATED"/>
    <property type="match status" value="1"/>
</dbReference>
<dbReference type="InterPro" id="IPR006328">
    <property type="entry name" value="2-HAD"/>
</dbReference>
<dbReference type="InterPro" id="IPR036412">
    <property type="entry name" value="HAD-like_sf"/>
</dbReference>
<dbReference type="Proteomes" id="UP001220324">
    <property type="component" value="Unassembled WGS sequence"/>
</dbReference>
<dbReference type="GO" id="GO:0016791">
    <property type="term" value="F:phosphatase activity"/>
    <property type="evidence" value="ECO:0007669"/>
    <property type="project" value="UniProtKB-ARBA"/>
</dbReference>
<sequence>MLDHPPRVLFFDTFGTVVEWRLSVTKALSGAAQQVLDDPNRDLPDDVRQRTAALSQADWLAFAEEWRLSYNIFTRTFDPSKEFVSVDQHHHRALRDLLQQRGIRKLFDDSQLLELTMCWHRLTPWPDSVAGLNLLNTKFITSTLSNGNESLLQDLKKHGSLPFTQLVSAEKFGAYKPSPVVYHGAANLVGRDSTQCTMVAAHLSDLKAAKGCGFQTVYVERESEEAWSTDRVAQAKEEGFVDIWVGLNESGFLEVARRLGIKENNDI</sequence>
<dbReference type="Gene3D" id="1.10.150.240">
    <property type="entry name" value="Putative phosphatase, domain 2"/>
    <property type="match status" value="1"/>
</dbReference>
<reference evidence="3 4" key="1">
    <citation type="journal article" date="2023" name="IMA Fungus">
        <title>Comparative genomic study of the Penicillium genus elucidates a diverse pangenome and 15 lateral gene transfer events.</title>
        <authorList>
            <person name="Petersen C."/>
            <person name="Sorensen T."/>
            <person name="Nielsen M.R."/>
            <person name="Sondergaard T.E."/>
            <person name="Sorensen J.L."/>
            <person name="Fitzpatrick D.A."/>
            <person name="Frisvad J.C."/>
            <person name="Nielsen K.L."/>
        </authorList>
    </citation>
    <scope>NUCLEOTIDE SEQUENCE [LARGE SCALE GENOMIC DNA]</scope>
    <source>
        <strain evidence="3 4">IBT 35679</strain>
    </source>
</reference>
<protein>
    <recommendedName>
        <fullName evidence="5">Haloacid dehalogenase, type II</fullName>
    </recommendedName>
</protein>